<organism evidence="2">
    <name type="scientific">viral metagenome</name>
    <dbReference type="NCBI Taxonomy" id="1070528"/>
    <lineage>
        <taxon>unclassified sequences</taxon>
        <taxon>metagenomes</taxon>
        <taxon>organismal metagenomes</taxon>
    </lineage>
</organism>
<keyword evidence="1" id="KW-1133">Transmembrane helix</keyword>
<dbReference type="EMBL" id="MN740534">
    <property type="protein sequence ID" value="QHU31989.1"/>
    <property type="molecule type" value="Genomic_DNA"/>
</dbReference>
<reference evidence="2" key="1">
    <citation type="journal article" date="2020" name="Nature">
        <title>Giant virus diversity and host interactions through global metagenomics.</title>
        <authorList>
            <person name="Schulz F."/>
            <person name="Roux S."/>
            <person name="Paez-Espino D."/>
            <person name="Jungbluth S."/>
            <person name="Walsh D.A."/>
            <person name="Denef V.J."/>
            <person name="McMahon K.D."/>
            <person name="Konstantinidis K.T."/>
            <person name="Eloe-Fadrosh E.A."/>
            <person name="Kyrpides N.C."/>
            <person name="Woyke T."/>
        </authorList>
    </citation>
    <scope>NUCLEOTIDE SEQUENCE</scope>
    <source>
        <strain evidence="2">GVMAG-M-3300027963-41</strain>
    </source>
</reference>
<keyword evidence="1" id="KW-0812">Transmembrane</keyword>
<keyword evidence="1" id="KW-0472">Membrane</keyword>
<name>A0A6C0LM41_9ZZZZ</name>
<evidence type="ECO:0000256" key="1">
    <source>
        <dbReference type="SAM" id="Phobius"/>
    </source>
</evidence>
<feature type="transmembrane region" description="Helical" evidence="1">
    <location>
        <begin position="6"/>
        <end position="24"/>
    </location>
</feature>
<dbReference type="AlphaFoldDB" id="A0A6C0LM41"/>
<accession>A0A6C0LM41</accession>
<sequence length="125" mass="14057">MHVIQLISIGLFTAAVVLTIYAWMDRVRYSNRYFKTTEKFQNQSDPLAVSEPIGNVPALVTQNPTNADAIAAHRLLLQYTSKNVANGLRFMKSIGNTFFKQPLDLRTDIDPANLMNNYVSPLQVV</sequence>
<protein>
    <submittedName>
        <fullName evidence="2">Uncharacterized protein</fullName>
    </submittedName>
</protein>
<evidence type="ECO:0000313" key="2">
    <source>
        <dbReference type="EMBL" id="QHU31989.1"/>
    </source>
</evidence>
<proteinExistence type="predicted"/>